<dbReference type="InterPro" id="IPR046867">
    <property type="entry name" value="AldOxase/xan_DH_MoCoBD2"/>
</dbReference>
<dbReference type="AlphaFoldDB" id="C6XK17"/>
<name>C6XK17_HIRBI</name>
<dbReference type="PANTHER" id="PTHR47495:SF2">
    <property type="entry name" value="ALDEHYDE DEHYDROGENASE"/>
    <property type="match status" value="1"/>
</dbReference>
<dbReference type="SUPFAM" id="SSF54665">
    <property type="entry name" value="CO dehydrogenase molybdoprotein N-domain-like"/>
    <property type="match status" value="1"/>
</dbReference>
<keyword evidence="1" id="KW-0472">Membrane</keyword>
<dbReference type="PANTHER" id="PTHR47495">
    <property type="entry name" value="ALDEHYDE DEHYDROGENASE"/>
    <property type="match status" value="1"/>
</dbReference>
<sequence length="749" mass="81413">MSKASKIVRRTFLAGSMAISGGIAFGYYAVKKPHDNPLLDDIEPDEASFNPWIKISPDKITLITPHPDIGQGAVSMQAALMAEEMDLEFGQFETSFGATSPAYYNTAMGPELFPALATDTSFVRDKLGDFGNSVFKLMGQQITGGSSSTSDSFHKLRLAGAIARETLKKAASKTTGIPVSQLKTQSGNVILPDGTQLKYIELATSAASIKPVTNVQLRPASQWRLIGKPMKRLDIVAKSTGQQNYGIDLKKDAMVHATVKTNPRKGGLLHSFDAQKAKIMRGVIDIFEIKGGVAIIADNTWSAFQAADAVRCEWGPAPYPSNQAEHWKELEASFTPERLDKVWRDDGNTQASIANSETVFQAEYKAPYAAHAPLEPLGALIEVSDDRADIWVSHQIPAAVEKMVASITGHKPENVYIHNQYCGGSFGHRLEFDNILQAAEIANKMRGTPVKLTYSREEDMLHDYTRQIAMARGKGVISNGKIETLDLSCASVSAVRSQSKRMGMPIPGPDSQIASGMWNLTYDIPNYRMRGYAVPDGILAPTSSWRSVGAATGGFFADCFIDELIHEAGLDPLEARIIMTKHDVSRKVLEAVADMSNWGSPMAPNQGRGVAFVESFGVPVAQIVEVTNTTDGIKIDKVFVAADVGKIIDPINFDNHVKGGVVWGLGHAMNAEITYWDGMAEQTNYHMHAGMRMHQCPEIIVRGLENGPVVKGIGEPTVPVAPPALANAIFAATGKRIREMPFNKHIDFI</sequence>
<dbReference type="Pfam" id="PF20256">
    <property type="entry name" value="MoCoBD_2"/>
    <property type="match status" value="1"/>
</dbReference>
<dbReference type="InterPro" id="IPR000674">
    <property type="entry name" value="Ald_Oxase/Xan_DH_a/b"/>
</dbReference>
<evidence type="ECO:0000256" key="1">
    <source>
        <dbReference type="SAM" id="Phobius"/>
    </source>
</evidence>
<dbReference type="InterPro" id="IPR052516">
    <property type="entry name" value="N-heterocyclic_Hydroxylase"/>
</dbReference>
<dbReference type="Pfam" id="PF02738">
    <property type="entry name" value="MoCoBD_1"/>
    <property type="match status" value="1"/>
</dbReference>
<dbReference type="InterPro" id="IPR008274">
    <property type="entry name" value="AldOxase/xan_DH_MoCoBD1"/>
</dbReference>
<feature type="transmembrane region" description="Helical" evidence="1">
    <location>
        <begin position="12"/>
        <end position="30"/>
    </location>
</feature>
<keyword evidence="1" id="KW-1133">Transmembrane helix</keyword>
<protein>
    <submittedName>
        <fullName evidence="3">Aldehyde oxidase and xanthine dehydrogenase molybdopterin binding</fullName>
    </submittedName>
</protein>
<dbReference type="PIRSF" id="PIRSF036389">
    <property type="entry name" value="IOR_B"/>
    <property type="match status" value="1"/>
</dbReference>
<evidence type="ECO:0000313" key="4">
    <source>
        <dbReference type="Proteomes" id="UP000002745"/>
    </source>
</evidence>
<accession>C6XK17</accession>
<dbReference type="GO" id="GO:0016491">
    <property type="term" value="F:oxidoreductase activity"/>
    <property type="evidence" value="ECO:0007669"/>
    <property type="project" value="InterPro"/>
</dbReference>
<dbReference type="InterPro" id="IPR037165">
    <property type="entry name" value="AldOxase/xan_DH_Mopterin-bd_sf"/>
</dbReference>
<dbReference type="RefSeq" id="WP_015827612.1">
    <property type="nucleotide sequence ID" value="NC_012982.1"/>
</dbReference>
<dbReference type="Gene3D" id="3.30.365.10">
    <property type="entry name" value="Aldehyde oxidase/xanthine dehydrogenase, molybdopterin binding domain"/>
    <property type="match status" value="4"/>
</dbReference>
<dbReference type="eggNOG" id="COG1529">
    <property type="taxonomic scope" value="Bacteria"/>
</dbReference>
<reference evidence="4" key="1">
    <citation type="journal article" date="2011" name="J. Bacteriol.">
        <title>Genome sequences of eight morphologically diverse alphaproteobacteria.</title>
        <authorList>
            <consortium name="US DOE Joint Genome Institute"/>
            <person name="Brown P.J."/>
            <person name="Kysela D.T."/>
            <person name="Buechlein A."/>
            <person name="Hemmerich C."/>
            <person name="Brun Y.V."/>
        </authorList>
    </citation>
    <scope>NUCLEOTIDE SEQUENCE [LARGE SCALE GENOMIC DNA]</scope>
    <source>
        <strain evidence="4">ATCC 49814 / DSM 5838 / IFAM 1418</strain>
    </source>
</reference>
<evidence type="ECO:0000259" key="2">
    <source>
        <dbReference type="SMART" id="SM01008"/>
    </source>
</evidence>
<keyword evidence="4" id="KW-1185">Reference proteome</keyword>
<dbReference type="KEGG" id="hba:Hbal_1774"/>
<dbReference type="InterPro" id="IPR036856">
    <property type="entry name" value="Ald_Oxase/Xan_DH_a/b_sf"/>
</dbReference>
<dbReference type="STRING" id="582402.Hbal_1774"/>
<dbReference type="SMART" id="SM01008">
    <property type="entry name" value="Ald_Xan_dh_C"/>
    <property type="match status" value="1"/>
</dbReference>
<organism evidence="3 4">
    <name type="scientific">Hirschia baltica (strain ATCC 49814 / DSM 5838 / IFAM 1418)</name>
    <dbReference type="NCBI Taxonomy" id="582402"/>
    <lineage>
        <taxon>Bacteria</taxon>
        <taxon>Pseudomonadati</taxon>
        <taxon>Pseudomonadota</taxon>
        <taxon>Alphaproteobacteria</taxon>
        <taxon>Hyphomonadales</taxon>
        <taxon>Hyphomonadaceae</taxon>
        <taxon>Hirschia</taxon>
    </lineage>
</organism>
<gene>
    <name evidence="3" type="ordered locus">Hbal_1774</name>
</gene>
<keyword evidence="1" id="KW-0812">Transmembrane</keyword>
<dbReference type="Gene3D" id="3.90.1170.50">
    <property type="entry name" value="Aldehyde oxidase/xanthine dehydrogenase, a/b hammerhead"/>
    <property type="match status" value="1"/>
</dbReference>
<feature type="domain" description="Aldehyde oxidase/xanthine dehydrogenase a/b hammerhead" evidence="2">
    <location>
        <begin position="240"/>
        <end position="318"/>
    </location>
</feature>
<dbReference type="OrthoDB" id="9767994at2"/>
<proteinExistence type="predicted"/>
<dbReference type="SUPFAM" id="SSF56003">
    <property type="entry name" value="Molybdenum cofactor-binding domain"/>
    <property type="match status" value="2"/>
</dbReference>
<dbReference type="InterPro" id="IPR012368">
    <property type="entry name" value="OxRdtase_Mopterin-bd_su_IorB"/>
</dbReference>
<dbReference type="EMBL" id="CP001678">
    <property type="protein sequence ID" value="ACT59462.1"/>
    <property type="molecule type" value="Genomic_DNA"/>
</dbReference>
<evidence type="ECO:0000313" key="3">
    <source>
        <dbReference type="EMBL" id="ACT59462.1"/>
    </source>
</evidence>
<dbReference type="HOGENOM" id="CLU_013917_0_1_5"/>
<dbReference type="Proteomes" id="UP000002745">
    <property type="component" value="Chromosome"/>
</dbReference>